<keyword evidence="7" id="KW-1185">Reference proteome</keyword>
<keyword evidence="3 5" id="KW-1133">Transmembrane helix</keyword>
<dbReference type="PANTHER" id="PTHR33514">
    <property type="entry name" value="PROTEIN ABCI12, CHLOROPLASTIC"/>
    <property type="match status" value="1"/>
</dbReference>
<evidence type="ECO:0000256" key="1">
    <source>
        <dbReference type="ARBA" id="ARBA00004141"/>
    </source>
</evidence>
<feature type="transmembrane region" description="Helical" evidence="5">
    <location>
        <begin position="112"/>
        <end position="129"/>
    </location>
</feature>
<dbReference type="AlphaFoldDB" id="A0A7X3IHT7"/>
<comment type="caution">
    <text evidence="6">The sequence shown here is derived from an EMBL/GenBank/DDBJ whole genome shotgun (WGS) entry which is preliminary data.</text>
</comment>
<sequence>MANSILLGQYTETNSILHRLDPRTKLLCFIVLMIGFLMLDKFVSYAVATFFVLGIMRASKVPLRMLGRGLKPMVLILMFTFLYHAISTKGTVIMSWMFIHVTLEGLQNGSRFVLRIILLVLLASILTLTTKPLSLAQGLEKLLSPLSKIHVPVEQFSLMIVITIRFIPTIMHELDRILLTQKARGYDISSVRRSKRMLAYIPILVPLIFTTIKRAEQLSLAIDARAYGDGRRRIVYKQLEWKRLDYFAGGLAILFPVILLVLKIGGI</sequence>
<comment type="subcellular location">
    <subcellularLocation>
        <location evidence="1">Membrane</location>
        <topology evidence="1">Multi-pass membrane protein</topology>
    </subcellularLocation>
</comment>
<evidence type="ECO:0000313" key="7">
    <source>
        <dbReference type="Proteomes" id="UP000460318"/>
    </source>
</evidence>
<organism evidence="6 7">
    <name type="scientific">Paenibacillus dendrobii</name>
    <dbReference type="NCBI Taxonomy" id="2691084"/>
    <lineage>
        <taxon>Bacteria</taxon>
        <taxon>Bacillati</taxon>
        <taxon>Bacillota</taxon>
        <taxon>Bacilli</taxon>
        <taxon>Bacillales</taxon>
        <taxon>Paenibacillaceae</taxon>
        <taxon>Paenibacillus</taxon>
    </lineage>
</organism>
<evidence type="ECO:0000256" key="5">
    <source>
        <dbReference type="SAM" id="Phobius"/>
    </source>
</evidence>
<feature type="transmembrane region" description="Helical" evidence="5">
    <location>
        <begin position="246"/>
        <end position="265"/>
    </location>
</feature>
<dbReference type="InterPro" id="IPR003339">
    <property type="entry name" value="ABC/ECF_trnsptr_transmembrane"/>
</dbReference>
<dbReference type="Proteomes" id="UP000460318">
    <property type="component" value="Unassembled WGS sequence"/>
</dbReference>
<protein>
    <submittedName>
        <fullName evidence="6">Energy-coupling factor transporter transmembrane protein EcfT</fullName>
    </submittedName>
</protein>
<dbReference type="GO" id="GO:0005886">
    <property type="term" value="C:plasma membrane"/>
    <property type="evidence" value="ECO:0007669"/>
    <property type="project" value="UniProtKB-ARBA"/>
</dbReference>
<gene>
    <name evidence="6" type="ORF">GRF59_03995</name>
</gene>
<evidence type="ECO:0000256" key="4">
    <source>
        <dbReference type="ARBA" id="ARBA00023136"/>
    </source>
</evidence>
<reference evidence="6 7" key="1">
    <citation type="submission" date="2019-12" db="EMBL/GenBank/DDBJ databases">
        <title>Paenibacillus sp. nov., an endophytic bacterium isolated from the stem of Dendrobium.</title>
        <authorList>
            <person name="Zhao R."/>
        </authorList>
    </citation>
    <scope>NUCLEOTIDE SEQUENCE [LARGE SCALE GENOMIC DNA]</scope>
    <source>
        <strain evidence="6 7">HJL G12</strain>
    </source>
</reference>
<feature type="transmembrane region" description="Helical" evidence="5">
    <location>
        <begin position="26"/>
        <end position="53"/>
    </location>
</feature>
<dbReference type="PANTHER" id="PTHR33514:SF13">
    <property type="entry name" value="PROTEIN ABCI12, CHLOROPLASTIC"/>
    <property type="match status" value="1"/>
</dbReference>
<keyword evidence="2 5" id="KW-0812">Transmembrane</keyword>
<proteinExistence type="predicted"/>
<evidence type="ECO:0000313" key="6">
    <source>
        <dbReference type="EMBL" id="MWV42780.1"/>
    </source>
</evidence>
<evidence type="ECO:0000256" key="3">
    <source>
        <dbReference type="ARBA" id="ARBA00022989"/>
    </source>
</evidence>
<dbReference type="RefSeq" id="WP_160496351.1">
    <property type="nucleotide sequence ID" value="NZ_WUBI01000001.1"/>
</dbReference>
<evidence type="ECO:0000256" key="2">
    <source>
        <dbReference type="ARBA" id="ARBA00022692"/>
    </source>
</evidence>
<dbReference type="Pfam" id="PF02361">
    <property type="entry name" value="CbiQ"/>
    <property type="match status" value="1"/>
</dbReference>
<keyword evidence="4 5" id="KW-0472">Membrane</keyword>
<dbReference type="EMBL" id="WUBI01000001">
    <property type="protein sequence ID" value="MWV42780.1"/>
    <property type="molecule type" value="Genomic_DNA"/>
</dbReference>
<dbReference type="CDD" id="cd16914">
    <property type="entry name" value="EcfT"/>
    <property type="match status" value="1"/>
</dbReference>
<accession>A0A7X3IHT7</accession>
<feature type="transmembrane region" description="Helical" evidence="5">
    <location>
        <begin position="73"/>
        <end position="100"/>
    </location>
</feature>
<name>A0A7X3IHT7_9BACL</name>